<dbReference type="OrthoDB" id="779403at2759"/>
<dbReference type="SUPFAM" id="SSF55455">
    <property type="entry name" value="SRF-like"/>
    <property type="match status" value="1"/>
</dbReference>
<feature type="domain" description="MADS-box" evidence="7">
    <location>
        <begin position="1"/>
        <end position="49"/>
    </location>
</feature>
<proteinExistence type="predicted"/>
<evidence type="ECO:0000256" key="2">
    <source>
        <dbReference type="ARBA" id="ARBA00023015"/>
    </source>
</evidence>
<dbReference type="PANTHER" id="PTHR48019">
    <property type="entry name" value="SERUM RESPONSE FACTOR HOMOLOG"/>
    <property type="match status" value="1"/>
</dbReference>
<keyword evidence="3" id="KW-0238">DNA-binding</keyword>
<evidence type="ECO:0000313" key="8">
    <source>
        <dbReference type="EMBL" id="KFK29647.1"/>
    </source>
</evidence>
<evidence type="ECO:0000256" key="6">
    <source>
        <dbReference type="SAM" id="MobiDB-lite"/>
    </source>
</evidence>
<dbReference type="GO" id="GO:0046983">
    <property type="term" value="F:protein dimerization activity"/>
    <property type="evidence" value="ECO:0007669"/>
    <property type="project" value="InterPro"/>
</dbReference>
<dbReference type="Proteomes" id="UP000029120">
    <property type="component" value="Chromosome 7"/>
</dbReference>
<sequence>MTRKKVKLAFIANDSSRKATFKKRKKGLMKKVNELATLCGITACAVIYSPYDTNPEVWPSNAGVQRVINELRTLPEMDQHKKMVDQETFLRQRIAKATEHLKRQKKDNREIEMTQVMYHCMTGEIGAFHLNIMDLNDLGYLIDQFLKDIHRRMEIMQDSGIEIGESSQAAHGDDEVATEGVGTITVVAATSAPTAMVVSEANFSSSSAAYFNSSQEHHYQPQSQPQPPQPQPQQFHYLPAPHVGYYEPQSRNLNLSQIQNQTQQQRLMEMMNRHPEQLSYIAEQIGLTVMDENQQYHLYHQPMQQQQIPDNYFTAPTAISNSIIHVASNRNHHHYQPQPQPQLLILEDASTNPTTVSSSSIVPVDPNLNNKIWFR</sequence>
<gene>
    <name evidence="8" type="ordered locus">AALP_Aa7g160500</name>
</gene>
<dbReference type="GO" id="GO:0005634">
    <property type="term" value="C:nucleus"/>
    <property type="evidence" value="ECO:0007669"/>
    <property type="project" value="UniProtKB-SubCell"/>
</dbReference>
<dbReference type="InterPro" id="IPR033897">
    <property type="entry name" value="SRF-like_MADS-box"/>
</dbReference>
<dbReference type="Pfam" id="PF00319">
    <property type="entry name" value="SRF-TF"/>
    <property type="match status" value="1"/>
</dbReference>
<dbReference type="GO" id="GO:0045944">
    <property type="term" value="P:positive regulation of transcription by RNA polymerase II"/>
    <property type="evidence" value="ECO:0007669"/>
    <property type="project" value="InterPro"/>
</dbReference>
<dbReference type="eggNOG" id="KOG0014">
    <property type="taxonomic scope" value="Eukaryota"/>
</dbReference>
<keyword evidence="5" id="KW-0539">Nucleus</keyword>
<evidence type="ECO:0000259" key="7">
    <source>
        <dbReference type="PROSITE" id="PS50066"/>
    </source>
</evidence>
<evidence type="ECO:0000313" key="9">
    <source>
        <dbReference type="Proteomes" id="UP000029120"/>
    </source>
</evidence>
<dbReference type="InterPro" id="IPR036879">
    <property type="entry name" value="TF_MADSbox_sf"/>
</dbReference>
<dbReference type="InterPro" id="IPR050142">
    <property type="entry name" value="MADS-box/MEF2_TF"/>
</dbReference>
<evidence type="ECO:0000256" key="5">
    <source>
        <dbReference type="ARBA" id="ARBA00023242"/>
    </source>
</evidence>
<dbReference type="AlphaFoldDB" id="A0A087GIE5"/>
<keyword evidence="4" id="KW-0804">Transcription</keyword>
<feature type="region of interest" description="Disordered" evidence="6">
    <location>
        <begin position="212"/>
        <end position="237"/>
    </location>
</feature>
<comment type="subcellular location">
    <subcellularLocation>
        <location evidence="1">Nucleus</location>
    </subcellularLocation>
</comment>
<evidence type="ECO:0000256" key="1">
    <source>
        <dbReference type="ARBA" id="ARBA00004123"/>
    </source>
</evidence>
<dbReference type="GO" id="GO:0000987">
    <property type="term" value="F:cis-regulatory region sequence-specific DNA binding"/>
    <property type="evidence" value="ECO:0007669"/>
    <property type="project" value="InterPro"/>
</dbReference>
<evidence type="ECO:0000256" key="3">
    <source>
        <dbReference type="ARBA" id="ARBA00023125"/>
    </source>
</evidence>
<keyword evidence="9" id="KW-1185">Reference proteome</keyword>
<dbReference type="PROSITE" id="PS50066">
    <property type="entry name" value="MADS_BOX_2"/>
    <property type="match status" value="1"/>
</dbReference>
<protein>
    <recommendedName>
        <fullName evidence="7">MADS-box domain-containing protein</fullName>
    </recommendedName>
</protein>
<name>A0A087GIE5_ARAAL</name>
<dbReference type="OMA" id="ERMNHPE"/>
<dbReference type="GO" id="GO:0000981">
    <property type="term" value="F:DNA-binding transcription factor activity, RNA polymerase II-specific"/>
    <property type="evidence" value="ECO:0007669"/>
    <property type="project" value="InterPro"/>
</dbReference>
<accession>A0A087GIE5</accession>
<reference evidence="9" key="1">
    <citation type="journal article" date="2015" name="Nat. Plants">
        <title>Genome expansion of Arabis alpina linked with retrotransposition and reduced symmetric DNA methylation.</title>
        <authorList>
            <person name="Willing E.M."/>
            <person name="Rawat V."/>
            <person name="Mandakova T."/>
            <person name="Maumus F."/>
            <person name="James G.V."/>
            <person name="Nordstroem K.J."/>
            <person name="Becker C."/>
            <person name="Warthmann N."/>
            <person name="Chica C."/>
            <person name="Szarzynska B."/>
            <person name="Zytnicki M."/>
            <person name="Albani M.C."/>
            <person name="Kiefer C."/>
            <person name="Bergonzi S."/>
            <person name="Castaings L."/>
            <person name="Mateos J.L."/>
            <person name="Berns M.C."/>
            <person name="Bujdoso N."/>
            <person name="Piofczyk T."/>
            <person name="de Lorenzo L."/>
            <person name="Barrero-Sicilia C."/>
            <person name="Mateos I."/>
            <person name="Piednoel M."/>
            <person name="Hagmann J."/>
            <person name="Chen-Min-Tao R."/>
            <person name="Iglesias-Fernandez R."/>
            <person name="Schuster S.C."/>
            <person name="Alonso-Blanco C."/>
            <person name="Roudier F."/>
            <person name="Carbonero P."/>
            <person name="Paz-Ares J."/>
            <person name="Davis S.J."/>
            <person name="Pecinka A."/>
            <person name="Quesneville H."/>
            <person name="Colot V."/>
            <person name="Lysak M.A."/>
            <person name="Weigel D."/>
            <person name="Coupland G."/>
            <person name="Schneeberger K."/>
        </authorList>
    </citation>
    <scope>NUCLEOTIDE SEQUENCE [LARGE SCALE GENOMIC DNA]</scope>
    <source>
        <strain evidence="9">cv. Pajares</strain>
    </source>
</reference>
<keyword evidence="2" id="KW-0805">Transcription regulation</keyword>
<dbReference type="Gene3D" id="3.40.1810.10">
    <property type="entry name" value="Transcription factor, MADS-box"/>
    <property type="match status" value="1"/>
</dbReference>
<dbReference type="EMBL" id="CM002875">
    <property type="protein sequence ID" value="KFK29647.1"/>
    <property type="molecule type" value="Genomic_DNA"/>
</dbReference>
<dbReference type="PRINTS" id="PR00404">
    <property type="entry name" value="MADSDOMAIN"/>
</dbReference>
<dbReference type="CDD" id="cd00266">
    <property type="entry name" value="MADS_SRF_like"/>
    <property type="match status" value="1"/>
</dbReference>
<organism evidence="8 9">
    <name type="scientific">Arabis alpina</name>
    <name type="common">Alpine rock-cress</name>
    <dbReference type="NCBI Taxonomy" id="50452"/>
    <lineage>
        <taxon>Eukaryota</taxon>
        <taxon>Viridiplantae</taxon>
        <taxon>Streptophyta</taxon>
        <taxon>Embryophyta</taxon>
        <taxon>Tracheophyta</taxon>
        <taxon>Spermatophyta</taxon>
        <taxon>Magnoliopsida</taxon>
        <taxon>eudicotyledons</taxon>
        <taxon>Gunneridae</taxon>
        <taxon>Pentapetalae</taxon>
        <taxon>rosids</taxon>
        <taxon>malvids</taxon>
        <taxon>Brassicales</taxon>
        <taxon>Brassicaceae</taxon>
        <taxon>Arabideae</taxon>
        <taxon>Arabis</taxon>
    </lineage>
</organism>
<evidence type="ECO:0000256" key="4">
    <source>
        <dbReference type="ARBA" id="ARBA00023163"/>
    </source>
</evidence>
<dbReference type="FunFam" id="3.40.1810.10:FF:000018">
    <property type="entry name" value="agamous-like MADS-box protein AGL80"/>
    <property type="match status" value="1"/>
</dbReference>
<dbReference type="SMART" id="SM00432">
    <property type="entry name" value="MADS"/>
    <property type="match status" value="1"/>
</dbReference>
<dbReference type="Gramene" id="KFK29647">
    <property type="protein sequence ID" value="KFK29647"/>
    <property type="gene ID" value="AALP_AA7G160500"/>
</dbReference>
<dbReference type="InterPro" id="IPR002100">
    <property type="entry name" value="TF_MADSbox"/>
</dbReference>